<accession>A0AAF0QDF8</accession>
<evidence type="ECO:0000259" key="1">
    <source>
        <dbReference type="Pfam" id="PF03372"/>
    </source>
</evidence>
<dbReference type="PANTHER" id="PTHR33710:SF75">
    <property type="entry name" value="ENDONUCLEASE_EXONUCLEASE_PHOSPHATASE DOMAIN-CONTAINING PROTEIN"/>
    <property type="match status" value="1"/>
</dbReference>
<keyword evidence="4" id="KW-1185">Reference proteome</keyword>
<dbReference type="Proteomes" id="UP001234989">
    <property type="component" value="Chromosome 3"/>
</dbReference>
<dbReference type="Pfam" id="PF03372">
    <property type="entry name" value="Exo_endo_phos"/>
    <property type="match status" value="1"/>
</dbReference>
<dbReference type="Gene3D" id="3.60.10.10">
    <property type="entry name" value="Endonuclease/exonuclease/phosphatase"/>
    <property type="match status" value="1"/>
</dbReference>
<dbReference type="EMBL" id="CP133614">
    <property type="protein sequence ID" value="WMV17899.1"/>
    <property type="molecule type" value="Genomic_DNA"/>
</dbReference>
<dbReference type="InterPro" id="IPR036691">
    <property type="entry name" value="Endo/exonu/phosph_ase_sf"/>
</dbReference>
<reference evidence="3" key="1">
    <citation type="submission" date="2023-08" db="EMBL/GenBank/DDBJ databases">
        <title>A de novo genome assembly of Solanum verrucosum Schlechtendal, a Mexican diploid species geographically isolated from the other diploid A-genome species in potato relatives.</title>
        <authorList>
            <person name="Hosaka K."/>
        </authorList>
    </citation>
    <scope>NUCLEOTIDE SEQUENCE</scope>
    <source>
        <tissue evidence="3">Young leaves</tissue>
    </source>
</reference>
<dbReference type="PANTHER" id="PTHR33710">
    <property type="entry name" value="BNAC02G09200D PROTEIN"/>
    <property type="match status" value="1"/>
</dbReference>
<dbReference type="InterPro" id="IPR026960">
    <property type="entry name" value="RVT-Znf"/>
</dbReference>
<feature type="domain" description="Endonuclease/exonuclease/phosphatase" evidence="1">
    <location>
        <begin position="43"/>
        <end position="170"/>
    </location>
</feature>
<dbReference type="SUPFAM" id="SSF56219">
    <property type="entry name" value="DNase I-like"/>
    <property type="match status" value="1"/>
</dbReference>
<dbReference type="GO" id="GO:0003824">
    <property type="term" value="F:catalytic activity"/>
    <property type="evidence" value="ECO:0007669"/>
    <property type="project" value="InterPro"/>
</dbReference>
<evidence type="ECO:0000313" key="3">
    <source>
        <dbReference type="EMBL" id="WMV17899.1"/>
    </source>
</evidence>
<organism evidence="3 4">
    <name type="scientific">Solanum verrucosum</name>
    <dbReference type="NCBI Taxonomy" id="315347"/>
    <lineage>
        <taxon>Eukaryota</taxon>
        <taxon>Viridiplantae</taxon>
        <taxon>Streptophyta</taxon>
        <taxon>Embryophyta</taxon>
        <taxon>Tracheophyta</taxon>
        <taxon>Spermatophyta</taxon>
        <taxon>Magnoliopsida</taxon>
        <taxon>eudicotyledons</taxon>
        <taxon>Gunneridae</taxon>
        <taxon>Pentapetalae</taxon>
        <taxon>asterids</taxon>
        <taxon>lamiids</taxon>
        <taxon>Solanales</taxon>
        <taxon>Solanaceae</taxon>
        <taxon>Solanoideae</taxon>
        <taxon>Solaneae</taxon>
        <taxon>Solanum</taxon>
    </lineage>
</organism>
<evidence type="ECO:0000313" key="4">
    <source>
        <dbReference type="Proteomes" id="UP001234989"/>
    </source>
</evidence>
<name>A0AAF0QDF8_SOLVR</name>
<dbReference type="AlphaFoldDB" id="A0AAF0QDF8"/>
<gene>
    <name evidence="3" type="ORF">MTR67_011284</name>
</gene>
<sequence length="617" mass="72146">MAWGSAFTRGSSGGILITWDKKEWLGELINSGNQSILCKFIGINQEMTWYLSAVYADNNRVTNRNLWNELITSKTFCEGPWVVCGDFNVTRYVCERTNCNRINGAMAEFSDCINDLELVDPPLFGGSYTWRRGESQNSASRIDRFLYSREWEDRFSQVKQTLLPRLGSDHNPILLSCGDWEFKKSYFKFENWWLEIEGFRDKSKSHRLNWKKKKEEILLQISSWETLQDQRALSDDELLQKSHLAMEFEEVAKREEIAWRQRSRVKWLKQGDKNTNFFHRMANAHKRCNSIESLQVRGLTITDPEVIKDNAQTFYQKMSKETEHWRPDFNLQVAPVISTEDQTWLQRNFEEEEILETIKSCAIEKAPGPDGFPINFYLTFWEFAVISHKYGQESQWVTNEVNSTYGVGVWRAIRSTWTKMQGNTRIRVGNGLRTLFWNDLSIGQSTLQESFPDLMLLSYNPEATVGECWSPQGWNLTFRRHLNGWEVERVANMLNVLGVFTGTTSNPDSLRWKYTQDGILSVNRLYKKENSCSTHGEVSKLWKSLWKIKAPTKIKCFAWLVVRRACLTQEVLQKKGRTLVPRCFLCNEIGETNNHLFLHCKFTAQLWHPFFTLTNEE</sequence>
<proteinExistence type="predicted"/>
<dbReference type="Pfam" id="PF13966">
    <property type="entry name" value="zf-RVT"/>
    <property type="match status" value="1"/>
</dbReference>
<evidence type="ECO:0000259" key="2">
    <source>
        <dbReference type="Pfam" id="PF13966"/>
    </source>
</evidence>
<evidence type="ECO:0008006" key="5">
    <source>
        <dbReference type="Google" id="ProtNLM"/>
    </source>
</evidence>
<dbReference type="InterPro" id="IPR005135">
    <property type="entry name" value="Endo/exonuclease/phosphatase"/>
</dbReference>
<feature type="domain" description="Reverse transcriptase zinc-binding" evidence="2">
    <location>
        <begin position="530"/>
        <end position="607"/>
    </location>
</feature>
<protein>
    <recommendedName>
        <fullName evidence="5">Reverse transcriptase zinc-binding domain-containing protein</fullName>
    </recommendedName>
</protein>